<proteinExistence type="predicted"/>
<evidence type="ECO:0000313" key="2">
    <source>
        <dbReference type="Proteomes" id="UP001235939"/>
    </source>
</evidence>
<accession>A0ABY6LFD2</accession>
<reference evidence="1 2" key="1">
    <citation type="submission" date="2022-01" db="EMBL/GenBank/DDBJ databases">
        <title>A chromosomal length assembly of Cordylochernes scorpioides.</title>
        <authorList>
            <person name="Zeh D."/>
            <person name="Zeh J."/>
        </authorList>
    </citation>
    <scope>NUCLEOTIDE SEQUENCE [LARGE SCALE GENOMIC DNA]</scope>
    <source>
        <strain evidence="1">IN4F17</strain>
        <tissue evidence="1">Whole Body</tissue>
    </source>
</reference>
<gene>
    <name evidence="1" type="ORF">LAZ67_18000959</name>
</gene>
<dbReference type="EMBL" id="CP092880">
    <property type="protein sequence ID" value="UYV79878.1"/>
    <property type="molecule type" value="Genomic_DNA"/>
</dbReference>
<organism evidence="1 2">
    <name type="scientific">Cordylochernes scorpioides</name>
    <dbReference type="NCBI Taxonomy" id="51811"/>
    <lineage>
        <taxon>Eukaryota</taxon>
        <taxon>Metazoa</taxon>
        <taxon>Ecdysozoa</taxon>
        <taxon>Arthropoda</taxon>
        <taxon>Chelicerata</taxon>
        <taxon>Arachnida</taxon>
        <taxon>Pseudoscorpiones</taxon>
        <taxon>Cheliferoidea</taxon>
        <taxon>Chernetidae</taxon>
        <taxon>Cordylochernes</taxon>
    </lineage>
</organism>
<sequence>MEAVTANDARVIKTSGGAPIVCAERAIKGFCNGNRGNQKITEGIFIGTHIRKLINDEEFIATLKEDEKRLGLHSSTLSNTFQAIISS</sequence>
<dbReference type="Proteomes" id="UP001235939">
    <property type="component" value="Chromosome 18"/>
</dbReference>
<keyword evidence="2" id="KW-1185">Reference proteome</keyword>
<name>A0ABY6LFD2_9ARAC</name>
<evidence type="ECO:0000313" key="1">
    <source>
        <dbReference type="EMBL" id="UYV79878.1"/>
    </source>
</evidence>
<protein>
    <submittedName>
        <fullName evidence="1">Uncharacterized protein</fullName>
    </submittedName>
</protein>